<dbReference type="Gene3D" id="1.10.510.10">
    <property type="entry name" value="Transferase(Phosphotransferase) domain 1"/>
    <property type="match status" value="1"/>
</dbReference>
<evidence type="ECO:0000259" key="6">
    <source>
        <dbReference type="PROSITE" id="PS50011"/>
    </source>
</evidence>
<dbReference type="AlphaFoldDB" id="A0A8J1LHR1"/>
<keyword evidence="2" id="KW-0808">Transferase</keyword>
<dbReference type="KEGG" id="xla:121396985"/>
<dbReference type="InterPro" id="IPR000719">
    <property type="entry name" value="Prot_kinase_dom"/>
</dbReference>
<evidence type="ECO:0000313" key="7">
    <source>
        <dbReference type="Proteomes" id="UP000186698"/>
    </source>
</evidence>
<evidence type="ECO:0000256" key="4">
    <source>
        <dbReference type="ARBA" id="ARBA00022777"/>
    </source>
</evidence>
<feature type="domain" description="Protein kinase" evidence="6">
    <location>
        <begin position="1"/>
        <end position="86"/>
    </location>
</feature>
<proteinExistence type="predicted"/>
<sequence>MVGSPAYMAPEIVMVEEYTRDVDWWSLGVIVYEMLLGMRPFIGYDREFIYDSIVEDEPCYPASMDSGALSFISKVRRVKFITVTAF</sequence>
<dbReference type="GO" id="GO:0004674">
    <property type="term" value="F:protein serine/threonine kinase activity"/>
    <property type="evidence" value="ECO:0007669"/>
    <property type="project" value="UniProtKB-KW"/>
</dbReference>
<dbReference type="GO" id="GO:0005524">
    <property type="term" value="F:ATP binding"/>
    <property type="evidence" value="ECO:0007669"/>
    <property type="project" value="UniProtKB-KW"/>
</dbReference>
<reference evidence="8" key="1">
    <citation type="submission" date="2025-08" db="UniProtKB">
        <authorList>
            <consortium name="RefSeq"/>
        </authorList>
    </citation>
    <scope>IDENTIFICATION</scope>
    <source>
        <strain evidence="8">J_2021</strain>
        <tissue evidence="8">Erythrocytes</tissue>
    </source>
</reference>
<dbReference type="SUPFAM" id="SSF56112">
    <property type="entry name" value="Protein kinase-like (PK-like)"/>
    <property type="match status" value="1"/>
</dbReference>
<keyword evidence="1" id="KW-0723">Serine/threonine-protein kinase</keyword>
<dbReference type="PROSITE" id="PS50011">
    <property type="entry name" value="PROTEIN_KINASE_DOM"/>
    <property type="match status" value="1"/>
</dbReference>
<evidence type="ECO:0000256" key="3">
    <source>
        <dbReference type="ARBA" id="ARBA00022741"/>
    </source>
</evidence>
<evidence type="ECO:0000256" key="2">
    <source>
        <dbReference type="ARBA" id="ARBA00022679"/>
    </source>
</evidence>
<name>A0A8J1LHR1_XENLA</name>
<dbReference type="Pfam" id="PF00069">
    <property type="entry name" value="Pkinase"/>
    <property type="match status" value="1"/>
</dbReference>
<evidence type="ECO:0000313" key="8">
    <source>
        <dbReference type="RefSeq" id="XP_041428599.1"/>
    </source>
</evidence>
<protein>
    <submittedName>
        <fullName evidence="8">Protein kinase C-like 1</fullName>
    </submittedName>
</protein>
<evidence type="ECO:0000256" key="5">
    <source>
        <dbReference type="ARBA" id="ARBA00022840"/>
    </source>
</evidence>
<dbReference type="OrthoDB" id="10047816at2759"/>
<keyword evidence="7" id="KW-1185">Reference proteome</keyword>
<dbReference type="InterPro" id="IPR011009">
    <property type="entry name" value="Kinase-like_dom_sf"/>
</dbReference>
<dbReference type="RefSeq" id="XP_041428599.1">
    <property type="nucleotide sequence ID" value="XM_041572665.1"/>
</dbReference>
<gene>
    <name evidence="8" type="primary">LOC121396985</name>
</gene>
<keyword evidence="3" id="KW-0547">Nucleotide-binding</keyword>
<dbReference type="Proteomes" id="UP000186698">
    <property type="component" value="Chromosome 8L"/>
</dbReference>
<dbReference type="PANTHER" id="PTHR24351">
    <property type="entry name" value="RIBOSOMAL PROTEIN S6 KINASE"/>
    <property type="match status" value="1"/>
</dbReference>
<evidence type="ECO:0000256" key="1">
    <source>
        <dbReference type="ARBA" id="ARBA00022527"/>
    </source>
</evidence>
<dbReference type="GeneID" id="121396985"/>
<keyword evidence="4" id="KW-0418">Kinase</keyword>
<accession>A0A8J1LHR1</accession>
<keyword evidence="5" id="KW-0067">ATP-binding</keyword>
<organism evidence="7 8">
    <name type="scientific">Xenopus laevis</name>
    <name type="common">African clawed frog</name>
    <dbReference type="NCBI Taxonomy" id="8355"/>
    <lineage>
        <taxon>Eukaryota</taxon>
        <taxon>Metazoa</taxon>
        <taxon>Chordata</taxon>
        <taxon>Craniata</taxon>
        <taxon>Vertebrata</taxon>
        <taxon>Euteleostomi</taxon>
        <taxon>Amphibia</taxon>
        <taxon>Batrachia</taxon>
        <taxon>Anura</taxon>
        <taxon>Pipoidea</taxon>
        <taxon>Pipidae</taxon>
        <taxon>Xenopodinae</taxon>
        <taxon>Xenopus</taxon>
        <taxon>Xenopus</taxon>
    </lineage>
</organism>